<sequence>MVASDESVGYGRMFNGATEEDKSNWVWSFYSEKIKEGLLNVELTAVYVGFSFGGDGSQRLGEGNEVFGTGNDGGAFGMVWLF</sequence>
<dbReference type="Proteomes" id="UP000309997">
    <property type="component" value="Unassembled WGS sequence"/>
</dbReference>
<dbReference type="EMBL" id="RCHU02000010">
    <property type="protein sequence ID" value="KAL3577625.1"/>
    <property type="molecule type" value="Genomic_DNA"/>
</dbReference>
<evidence type="ECO:0000313" key="1">
    <source>
        <dbReference type="EMBL" id="KAL3577625.1"/>
    </source>
</evidence>
<organism evidence="1 2">
    <name type="scientific">Populus alba</name>
    <name type="common">White poplar</name>
    <dbReference type="NCBI Taxonomy" id="43335"/>
    <lineage>
        <taxon>Eukaryota</taxon>
        <taxon>Viridiplantae</taxon>
        <taxon>Streptophyta</taxon>
        <taxon>Embryophyta</taxon>
        <taxon>Tracheophyta</taxon>
        <taxon>Spermatophyta</taxon>
        <taxon>Magnoliopsida</taxon>
        <taxon>eudicotyledons</taxon>
        <taxon>Gunneridae</taxon>
        <taxon>Pentapetalae</taxon>
        <taxon>rosids</taxon>
        <taxon>fabids</taxon>
        <taxon>Malpighiales</taxon>
        <taxon>Salicaceae</taxon>
        <taxon>Saliceae</taxon>
        <taxon>Populus</taxon>
    </lineage>
</organism>
<comment type="caution">
    <text evidence="1">The sequence shown here is derived from an EMBL/GenBank/DDBJ whole genome shotgun (WGS) entry which is preliminary data.</text>
</comment>
<name>A0ACC4BGB0_POPAL</name>
<accession>A0ACC4BGB0</accession>
<proteinExistence type="predicted"/>
<gene>
    <name evidence="1" type="ORF">D5086_019129</name>
</gene>
<protein>
    <submittedName>
        <fullName evidence="1">Uncharacterized protein</fullName>
    </submittedName>
</protein>
<evidence type="ECO:0000313" key="2">
    <source>
        <dbReference type="Proteomes" id="UP000309997"/>
    </source>
</evidence>
<keyword evidence="2" id="KW-1185">Reference proteome</keyword>
<reference evidence="1 2" key="1">
    <citation type="journal article" date="2024" name="Plant Biotechnol. J.">
        <title>Genome and CRISPR/Cas9 system of a widespread forest tree (Populus alba) in the world.</title>
        <authorList>
            <person name="Liu Y.J."/>
            <person name="Jiang P.F."/>
            <person name="Han X.M."/>
            <person name="Li X.Y."/>
            <person name="Wang H.M."/>
            <person name="Wang Y.J."/>
            <person name="Wang X.X."/>
            <person name="Zeng Q.Y."/>
        </authorList>
    </citation>
    <scope>NUCLEOTIDE SEQUENCE [LARGE SCALE GENOMIC DNA]</scope>
    <source>
        <strain evidence="2">cv. PAL-ZL1</strain>
    </source>
</reference>